<dbReference type="GO" id="GO:0016788">
    <property type="term" value="F:hydrolase activity, acting on ester bonds"/>
    <property type="evidence" value="ECO:0007669"/>
    <property type="project" value="UniProtKB-ARBA"/>
</dbReference>
<sequence length="663" mass="74114">MRAIIGALVMAWATTSLADIKWEVANGFPQFRNETDFQRLKAAWPAGATAEQFMAGQDAQRLRDLLPVNSTLWNNLTGQYDKARLFNDQHEILLWLTTDSASHCTWYVNEVPVARDVPCKRTVRSRPLPENVEFSIRVEHDGPAEKPLKSERINGHTILALGDSFAAGEGNPDHAAKLGNQAGYTSVVSRDWFLKDNYGNYRYSASAQWWDETCHRSFLSWQSLYALEMAMSDPHRVVRFASFACSGAELYDGFFRAQLNPPGFGNVIRVRNTPARDGGNTLSPFPAPRLNRSQLNAALDLLCPSAPEGEGRKQMRPEETGLRKSPYYGEFTYQRCTDNLQPVDEVLLAFGGNDFGFSSVVKWALVPSTATRGVFNSVREFALEMLRESSRIEVVDPAVAGRMATKQALPMYQDLDWSLQNVLHVPPTRVTMLVYPDPLPDTITENCTNRLSVGNVALTQMFMVETEQIPFLRHHAKNFIFQIDEKDALLVKEQFIGPLQKAQREAITKMGWLTLESQAGFASKDGLRSMCSVAPACGQQGGCPIPDRFAWTYDDFFLNAKGLQQVKEAIGAGRLFALDPTIVGWKDTSGMPLARVQEWEPYTDSRLRGLRTSNDAVMTQAVFNSRGLITPDWMSGAVHPVAQVHAGIADHLRQIKLEQVSDR</sequence>
<organism evidence="2 3">
    <name type="scientific">Pseudomonas batumici</name>
    <dbReference type="NCBI Taxonomy" id="226910"/>
    <lineage>
        <taxon>Bacteria</taxon>
        <taxon>Pseudomonadati</taxon>
        <taxon>Pseudomonadota</taxon>
        <taxon>Gammaproteobacteria</taxon>
        <taxon>Pseudomonadales</taxon>
        <taxon>Pseudomonadaceae</taxon>
        <taxon>Pseudomonas</taxon>
    </lineage>
</organism>
<proteinExistence type="predicted"/>
<reference evidence="2 3" key="1">
    <citation type="submission" date="2015-01" db="EMBL/GenBank/DDBJ databases">
        <title>Complete genome of Pseudomonas batumici UCM B-321 producer of the batumin antibiotic with strong antistaphilococcal and potential anticancer activity.</title>
        <authorList>
            <person name="Klochko V.V."/>
            <person name="Zelena L.B."/>
            <person name="Elena K.A."/>
            <person name="Reva O.N."/>
        </authorList>
    </citation>
    <scope>NUCLEOTIDE SEQUENCE [LARGE SCALE GENOMIC DNA]</scope>
    <source>
        <strain evidence="2 3">UCM B-321</strain>
    </source>
</reference>
<name>A0A0C2EDT9_9PSED</name>
<dbReference type="InterPro" id="IPR036514">
    <property type="entry name" value="SGNH_hydro_sf"/>
</dbReference>
<dbReference type="EMBL" id="JXDG01000022">
    <property type="protein sequence ID" value="KIH84104.1"/>
    <property type="molecule type" value="Genomic_DNA"/>
</dbReference>
<dbReference type="Proteomes" id="UP000031535">
    <property type="component" value="Unassembled WGS sequence"/>
</dbReference>
<evidence type="ECO:0000313" key="2">
    <source>
        <dbReference type="EMBL" id="KIH84104.1"/>
    </source>
</evidence>
<gene>
    <name evidence="2" type="ORF">UCMB321_2104</name>
</gene>
<dbReference type="AlphaFoldDB" id="A0A0C2EDT9"/>
<dbReference type="OrthoDB" id="7583701at2"/>
<keyword evidence="3" id="KW-1185">Reference proteome</keyword>
<feature type="signal peptide" evidence="1">
    <location>
        <begin position="1"/>
        <end position="18"/>
    </location>
</feature>
<evidence type="ECO:0000256" key="1">
    <source>
        <dbReference type="SAM" id="SignalP"/>
    </source>
</evidence>
<keyword evidence="1" id="KW-0732">Signal</keyword>
<dbReference type="SUPFAM" id="SSF52266">
    <property type="entry name" value="SGNH hydrolase"/>
    <property type="match status" value="1"/>
</dbReference>
<evidence type="ECO:0000313" key="3">
    <source>
        <dbReference type="Proteomes" id="UP000031535"/>
    </source>
</evidence>
<comment type="caution">
    <text evidence="2">The sequence shown here is derived from an EMBL/GenBank/DDBJ whole genome shotgun (WGS) entry which is preliminary data.</text>
</comment>
<dbReference type="STRING" id="226910.UCMB321_2104"/>
<evidence type="ECO:0008006" key="4">
    <source>
        <dbReference type="Google" id="ProtNLM"/>
    </source>
</evidence>
<protein>
    <recommendedName>
        <fullName evidence="4">SGNH hydrolase-type esterase domain-containing protein</fullName>
    </recommendedName>
</protein>
<dbReference type="Gene3D" id="3.40.50.1110">
    <property type="entry name" value="SGNH hydrolase"/>
    <property type="match status" value="1"/>
</dbReference>
<dbReference type="RefSeq" id="WP_040066191.1">
    <property type="nucleotide sequence ID" value="NZ_JXDG01000022.1"/>
</dbReference>
<dbReference type="PATRIC" id="fig|226910.6.peg.2091"/>
<accession>A0A0C2EDT9</accession>
<feature type="chain" id="PRO_5002147824" description="SGNH hydrolase-type esterase domain-containing protein" evidence="1">
    <location>
        <begin position="19"/>
        <end position="663"/>
    </location>
</feature>